<dbReference type="InterPro" id="IPR002104">
    <property type="entry name" value="Integrase_catalytic"/>
</dbReference>
<protein>
    <recommendedName>
        <fullName evidence="5">Tyr recombinase domain-containing protein</fullName>
    </recommendedName>
</protein>
<name>A0A512MAY3_9BACT</name>
<keyword evidence="2" id="KW-0229">DNA integration</keyword>
<dbReference type="PROSITE" id="PS51898">
    <property type="entry name" value="TYR_RECOMBINASE"/>
    <property type="match status" value="1"/>
</dbReference>
<keyword evidence="3" id="KW-0233">DNA recombination</keyword>
<dbReference type="GO" id="GO:0003677">
    <property type="term" value="F:DNA binding"/>
    <property type="evidence" value="ECO:0007669"/>
    <property type="project" value="InterPro"/>
</dbReference>
<reference evidence="6 7" key="1">
    <citation type="submission" date="2019-07" db="EMBL/GenBank/DDBJ databases">
        <title>Whole genome shotgun sequence of Brevifollis gellanilyticus NBRC 108608.</title>
        <authorList>
            <person name="Hosoyama A."/>
            <person name="Uohara A."/>
            <person name="Ohji S."/>
            <person name="Ichikawa N."/>
        </authorList>
    </citation>
    <scope>NUCLEOTIDE SEQUENCE [LARGE SCALE GENOMIC DNA]</scope>
    <source>
        <strain evidence="6 7">NBRC 108608</strain>
    </source>
</reference>
<dbReference type="OrthoDB" id="148546at2"/>
<gene>
    <name evidence="6" type="ORF">BGE01nite_31830</name>
</gene>
<keyword evidence="4" id="KW-0175">Coiled coil</keyword>
<dbReference type="InterPro" id="IPR013762">
    <property type="entry name" value="Integrase-like_cat_sf"/>
</dbReference>
<dbReference type="Gene3D" id="1.10.443.10">
    <property type="entry name" value="Intergrase catalytic core"/>
    <property type="match status" value="1"/>
</dbReference>
<dbReference type="Pfam" id="PF00589">
    <property type="entry name" value="Phage_integrase"/>
    <property type="match status" value="1"/>
</dbReference>
<comment type="caution">
    <text evidence="6">The sequence shown here is derived from an EMBL/GenBank/DDBJ whole genome shotgun (WGS) entry which is preliminary data.</text>
</comment>
<dbReference type="SUPFAM" id="SSF56349">
    <property type="entry name" value="DNA breaking-rejoining enzymes"/>
    <property type="match status" value="1"/>
</dbReference>
<dbReference type="GO" id="GO:0006310">
    <property type="term" value="P:DNA recombination"/>
    <property type="evidence" value="ECO:0007669"/>
    <property type="project" value="UniProtKB-KW"/>
</dbReference>
<evidence type="ECO:0000313" key="7">
    <source>
        <dbReference type="Proteomes" id="UP000321577"/>
    </source>
</evidence>
<dbReference type="Proteomes" id="UP000321577">
    <property type="component" value="Unassembled WGS sequence"/>
</dbReference>
<feature type="coiled-coil region" evidence="4">
    <location>
        <begin position="41"/>
        <end position="68"/>
    </location>
</feature>
<evidence type="ECO:0000256" key="3">
    <source>
        <dbReference type="ARBA" id="ARBA00023172"/>
    </source>
</evidence>
<comment type="similarity">
    <text evidence="1">Belongs to the 'phage' integrase family.</text>
</comment>
<dbReference type="InterPro" id="IPR050808">
    <property type="entry name" value="Phage_Integrase"/>
</dbReference>
<organism evidence="6 7">
    <name type="scientific">Brevifollis gellanilyticus</name>
    <dbReference type="NCBI Taxonomy" id="748831"/>
    <lineage>
        <taxon>Bacteria</taxon>
        <taxon>Pseudomonadati</taxon>
        <taxon>Verrucomicrobiota</taxon>
        <taxon>Verrucomicrobiia</taxon>
        <taxon>Verrucomicrobiales</taxon>
        <taxon>Verrucomicrobiaceae</taxon>
    </lineage>
</organism>
<accession>A0A512MAY3</accession>
<dbReference type="GO" id="GO:0015074">
    <property type="term" value="P:DNA integration"/>
    <property type="evidence" value="ECO:0007669"/>
    <property type="project" value="UniProtKB-KW"/>
</dbReference>
<dbReference type="AlphaFoldDB" id="A0A512MAY3"/>
<keyword evidence="7" id="KW-1185">Reference proteome</keyword>
<dbReference type="CDD" id="cd00796">
    <property type="entry name" value="INT_Rci_Hp1_C"/>
    <property type="match status" value="1"/>
</dbReference>
<evidence type="ECO:0000259" key="5">
    <source>
        <dbReference type="PROSITE" id="PS51898"/>
    </source>
</evidence>
<dbReference type="InterPro" id="IPR011010">
    <property type="entry name" value="DNA_brk_join_enz"/>
</dbReference>
<evidence type="ECO:0000256" key="4">
    <source>
        <dbReference type="SAM" id="Coils"/>
    </source>
</evidence>
<proteinExistence type="inferred from homology"/>
<dbReference type="PANTHER" id="PTHR30629">
    <property type="entry name" value="PROPHAGE INTEGRASE"/>
    <property type="match status" value="1"/>
</dbReference>
<evidence type="ECO:0000256" key="2">
    <source>
        <dbReference type="ARBA" id="ARBA00022908"/>
    </source>
</evidence>
<evidence type="ECO:0000313" key="6">
    <source>
        <dbReference type="EMBL" id="GEP43892.1"/>
    </source>
</evidence>
<feature type="domain" description="Tyr recombinase" evidence="5">
    <location>
        <begin position="174"/>
        <end position="350"/>
    </location>
</feature>
<dbReference type="EMBL" id="BKAG01000022">
    <property type="protein sequence ID" value="GEP43892.1"/>
    <property type="molecule type" value="Genomic_DNA"/>
</dbReference>
<sequence length="353" mass="40185">MKTGGNRDQKGVWQRVAPCLFRYRESGYYAVVRRSGKIVRKSLETDRLEVAKRKLRDFQNEVEKVGVDAHSRKFGEVIEDFVSSRTGAPATLGRYSDIAKRIKTSWPEGVKQYVRNVDLRQCSTWLKQFNDQVASYNLARQWLVMFFNYCIGNNYITRPPFDRMTLKPKKRIKPIRNAPSEEEFNAIINAIREQPFTDHAQDTGDLVEFMGLAGVGQAECAGLRWQHVSLSTDKLTLFRVKTKTAYTIPLYPKVRPLIERLKELAVDADPSATIFKVRDPKKALAAACRRLSFPDFSPRSLRRMFIIRAIEKGVPIKTIAEWQGHVDGGVLILSAYSNIINGKTNAEAAKLLA</sequence>
<dbReference type="PANTHER" id="PTHR30629:SF2">
    <property type="entry name" value="PROPHAGE INTEGRASE INTS-RELATED"/>
    <property type="match status" value="1"/>
</dbReference>
<dbReference type="RefSeq" id="WP_146851451.1">
    <property type="nucleotide sequence ID" value="NZ_BKAG01000022.1"/>
</dbReference>
<evidence type="ECO:0000256" key="1">
    <source>
        <dbReference type="ARBA" id="ARBA00008857"/>
    </source>
</evidence>